<protein>
    <recommendedName>
        <fullName evidence="2">Glycosyl transferase family 51 domain-containing protein</fullName>
    </recommendedName>
</protein>
<dbReference type="EMBL" id="BDQV01000014">
    <property type="protein sequence ID" value="GAY41742.1"/>
    <property type="molecule type" value="Genomic_DNA"/>
</dbReference>
<evidence type="ECO:0000313" key="4">
    <source>
        <dbReference type="Proteomes" id="UP000236630"/>
    </source>
</evidence>
<comment type="caution">
    <text evidence="3">The sequence shown here is derived from an EMBL/GenBank/DDBJ whole genome shotgun (WGS) entry which is preliminary data.</text>
</comment>
<feature type="domain" description="Glycosyl transferase family 51" evidence="2">
    <location>
        <begin position="5"/>
        <end position="112"/>
    </location>
</feature>
<dbReference type="STRING" id="55188.A0A2H5NNR8"/>
<evidence type="ECO:0000313" key="3">
    <source>
        <dbReference type="EMBL" id="GAY41742.1"/>
    </source>
</evidence>
<dbReference type="PANTHER" id="PTHR32282:SF33">
    <property type="entry name" value="PEPTIDOGLYCAN GLYCOSYLTRANSFERASE"/>
    <property type="match status" value="1"/>
</dbReference>
<dbReference type="Proteomes" id="UP000236630">
    <property type="component" value="Unassembled WGS sequence"/>
</dbReference>
<evidence type="ECO:0000259" key="2">
    <source>
        <dbReference type="Pfam" id="PF00912"/>
    </source>
</evidence>
<dbReference type="GO" id="GO:0008955">
    <property type="term" value="F:peptidoglycan glycosyltransferase activity"/>
    <property type="evidence" value="ECO:0007669"/>
    <property type="project" value="TreeGrafter"/>
</dbReference>
<dbReference type="SMR" id="A0A2H5NNR8"/>
<dbReference type="InterPro" id="IPR050396">
    <property type="entry name" value="Glycosyltr_51/Transpeptidase"/>
</dbReference>
<dbReference type="InterPro" id="IPR036950">
    <property type="entry name" value="PBP_transglycosylase"/>
</dbReference>
<evidence type="ECO:0000256" key="1">
    <source>
        <dbReference type="ARBA" id="ARBA00022679"/>
    </source>
</evidence>
<accession>A0A2H5NNR8</accession>
<proteinExistence type="predicted"/>
<organism evidence="3 4">
    <name type="scientific">Citrus unshiu</name>
    <name type="common">Satsuma mandarin</name>
    <name type="synonym">Citrus nobilis var. unshiu</name>
    <dbReference type="NCBI Taxonomy" id="55188"/>
    <lineage>
        <taxon>Eukaryota</taxon>
        <taxon>Viridiplantae</taxon>
        <taxon>Streptophyta</taxon>
        <taxon>Embryophyta</taxon>
        <taxon>Tracheophyta</taxon>
        <taxon>Spermatophyta</taxon>
        <taxon>Magnoliopsida</taxon>
        <taxon>eudicotyledons</taxon>
        <taxon>Gunneridae</taxon>
        <taxon>Pentapetalae</taxon>
        <taxon>rosids</taxon>
        <taxon>malvids</taxon>
        <taxon>Sapindales</taxon>
        <taxon>Rutaceae</taxon>
        <taxon>Aurantioideae</taxon>
        <taxon>Citrus</taxon>
    </lineage>
</organism>
<keyword evidence="4" id="KW-1185">Reference proteome</keyword>
<dbReference type="PANTHER" id="PTHR32282">
    <property type="entry name" value="BINDING PROTEIN TRANSPEPTIDASE, PUTATIVE-RELATED"/>
    <property type="match status" value="1"/>
</dbReference>
<dbReference type="InterPro" id="IPR023346">
    <property type="entry name" value="Lysozyme-like_dom_sf"/>
</dbReference>
<dbReference type="Pfam" id="PF00912">
    <property type="entry name" value="Transgly"/>
    <property type="match status" value="1"/>
</dbReference>
<name>A0A2H5NNR8_CITUN</name>
<gene>
    <name evidence="3" type="ORF">CUMW_061780</name>
</gene>
<sequence>MFQATWQLVKNTFLKNERTISRKIVEMVLALALERAISKWEILSSYVSKIYWGHGIYGIESASIFYFGKHPSLLSMAEAAMLAGMIPAPDLRSPLKDCSRGKTFQARVLKRMVEAGFIDIETALWVLKQPLDLRDDGKKYADRLLYLLSFSKGLGGFDELNQGGVDSSMKDIWDWEKESKIREACEDMERWATKLPHQLGKNISKKDT</sequence>
<dbReference type="Gene3D" id="1.10.3810.10">
    <property type="entry name" value="Biosynthetic peptidoglycan transglycosylase-like"/>
    <property type="match status" value="1"/>
</dbReference>
<keyword evidence="1" id="KW-0808">Transferase</keyword>
<dbReference type="InterPro" id="IPR001264">
    <property type="entry name" value="Glyco_trans_51"/>
</dbReference>
<dbReference type="SUPFAM" id="SSF53955">
    <property type="entry name" value="Lysozyme-like"/>
    <property type="match status" value="1"/>
</dbReference>
<reference evidence="3 4" key="1">
    <citation type="journal article" date="2017" name="Front. Genet.">
        <title>Draft sequencing of the heterozygous diploid genome of Satsuma (Citrus unshiu Marc.) using a hybrid assembly approach.</title>
        <authorList>
            <person name="Shimizu T."/>
            <person name="Tanizawa Y."/>
            <person name="Mochizuki T."/>
            <person name="Nagasaki H."/>
            <person name="Yoshioka T."/>
            <person name="Toyoda A."/>
            <person name="Fujiyama A."/>
            <person name="Kaminuma E."/>
            <person name="Nakamura Y."/>
        </authorList>
    </citation>
    <scope>NUCLEOTIDE SEQUENCE [LARGE SCALE GENOMIC DNA]</scope>
    <source>
        <strain evidence="4">cv. Miyagawa wase</strain>
    </source>
</reference>
<dbReference type="AlphaFoldDB" id="A0A2H5NNR8"/>